<sequence length="122" mass="13564">MTFSGSYADNGSEYISETLVSPKQLVQESSIKSDISRLTETKKLELQEKEKIQLSYFIGYGTSGNSQVGYGHLEHFEYISMEVLGASVEDKATESLTLSALEHVHKHGLVHRDITPAILYVP</sequence>
<dbReference type="Gene3D" id="1.10.510.10">
    <property type="entry name" value="Transferase(Phosphotransferase) domain 1"/>
    <property type="match status" value="1"/>
</dbReference>
<evidence type="ECO:0000313" key="2">
    <source>
        <dbReference type="Proteomes" id="UP001050691"/>
    </source>
</evidence>
<keyword evidence="2" id="KW-1185">Reference proteome</keyword>
<protein>
    <recommendedName>
        <fullName evidence="3">Protein kinase domain-containing protein</fullName>
    </recommendedName>
</protein>
<dbReference type="EMBL" id="BPWL01000011">
    <property type="protein sequence ID" value="GJJ15284.1"/>
    <property type="molecule type" value="Genomic_DNA"/>
</dbReference>
<evidence type="ECO:0008006" key="3">
    <source>
        <dbReference type="Google" id="ProtNLM"/>
    </source>
</evidence>
<comment type="caution">
    <text evidence="1">The sequence shown here is derived from an EMBL/GenBank/DDBJ whole genome shotgun (WGS) entry which is preliminary data.</text>
</comment>
<dbReference type="Proteomes" id="UP001050691">
    <property type="component" value="Unassembled WGS sequence"/>
</dbReference>
<evidence type="ECO:0000313" key="1">
    <source>
        <dbReference type="EMBL" id="GJJ15284.1"/>
    </source>
</evidence>
<name>A0AAV5AKY4_9AGAM</name>
<organism evidence="1 2">
    <name type="scientific">Clathrus columnatus</name>
    <dbReference type="NCBI Taxonomy" id="1419009"/>
    <lineage>
        <taxon>Eukaryota</taxon>
        <taxon>Fungi</taxon>
        <taxon>Dikarya</taxon>
        <taxon>Basidiomycota</taxon>
        <taxon>Agaricomycotina</taxon>
        <taxon>Agaricomycetes</taxon>
        <taxon>Phallomycetidae</taxon>
        <taxon>Phallales</taxon>
        <taxon>Clathraceae</taxon>
        <taxon>Clathrus</taxon>
    </lineage>
</organism>
<accession>A0AAV5AKY4</accession>
<dbReference type="InterPro" id="IPR011009">
    <property type="entry name" value="Kinase-like_dom_sf"/>
</dbReference>
<gene>
    <name evidence="1" type="ORF">Clacol_009560</name>
</gene>
<reference evidence="1" key="1">
    <citation type="submission" date="2021-10" db="EMBL/GenBank/DDBJ databases">
        <title>De novo Genome Assembly of Clathrus columnatus (Basidiomycota, Fungi) Using Illumina and Nanopore Sequence Data.</title>
        <authorList>
            <person name="Ogiso-Tanaka E."/>
            <person name="Itagaki H."/>
            <person name="Hosoya T."/>
            <person name="Hosaka K."/>
        </authorList>
    </citation>
    <scope>NUCLEOTIDE SEQUENCE</scope>
    <source>
        <strain evidence="1">MO-923</strain>
    </source>
</reference>
<dbReference type="SUPFAM" id="SSF56112">
    <property type="entry name" value="Protein kinase-like (PK-like)"/>
    <property type="match status" value="1"/>
</dbReference>
<dbReference type="AlphaFoldDB" id="A0AAV5AKY4"/>
<proteinExistence type="predicted"/>